<feature type="transmembrane region" description="Helical" evidence="7">
    <location>
        <begin position="140"/>
        <end position="165"/>
    </location>
</feature>
<evidence type="ECO:0000256" key="4">
    <source>
        <dbReference type="ARBA" id="ARBA00022692"/>
    </source>
</evidence>
<comment type="subcellular location">
    <subcellularLocation>
        <location evidence="1">Cell membrane</location>
        <topology evidence="1">Multi-pass membrane protein</topology>
    </subcellularLocation>
</comment>
<dbReference type="InterPro" id="IPR011701">
    <property type="entry name" value="MFS"/>
</dbReference>
<feature type="transmembrane region" description="Helical" evidence="7">
    <location>
        <begin position="278"/>
        <end position="296"/>
    </location>
</feature>
<sequence>MAQVELSISTHKQAAITTALALCMLLASLGTSIANIALPTLAAAFSAPFPQVQAVVTVYLAALTISVLVAGRLGDRWGLKSMLMAGLGLFIAASLLCSLAASLWFLTVARALQGAGAAFLMTLSMALMRQAAGKDRIGRAMGLLGTTSALGTALGPSFGGLLIAWAGWSSIFWVQLPIACLALLLVFIVLPTDRRARAEARPSQGPAPIGRLVPWLLVNLLVAAVMMATLVVGPFYLGIALDLSTAEVGFVMAIGPVVSIFCGVPSGRLVDGWGTRRTLYVGLILLTAGAFMLAELPNRTGIIGYVLSVMVLTPGYQLFQAANNTAALVDAMPGQQGTVSGLLSLARNMGLIAGAAVMGCVFSFAAGTQDLVHAPASAIGGAMRFTFLLAGIMMAAAIGIVLAWRLKK</sequence>
<feature type="transmembrane region" description="Helical" evidence="7">
    <location>
        <begin position="111"/>
        <end position="128"/>
    </location>
</feature>
<feature type="transmembrane region" description="Helical" evidence="7">
    <location>
        <begin position="83"/>
        <end position="105"/>
    </location>
</feature>
<dbReference type="SUPFAM" id="SSF103473">
    <property type="entry name" value="MFS general substrate transporter"/>
    <property type="match status" value="1"/>
</dbReference>
<feature type="domain" description="Major facilitator superfamily (MFS) profile" evidence="8">
    <location>
        <begin position="16"/>
        <end position="408"/>
    </location>
</feature>
<dbReference type="Gene3D" id="1.20.1720.10">
    <property type="entry name" value="Multidrug resistance protein D"/>
    <property type="match status" value="1"/>
</dbReference>
<dbReference type="PRINTS" id="PR01036">
    <property type="entry name" value="TCRTETB"/>
</dbReference>
<dbReference type="PANTHER" id="PTHR42718:SF46">
    <property type="entry name" value="BLR6921 PROTEIN"/>
    <property type="match status" value="1"/>
</dbReference>
<proteinExistence type="predicted"/>
<dbReference type="EMBL" id="LR131271">
    <property type="protein sequence ID" value="VDR27213.1"/>
    <property type="molecule type" value="Genomic_DNA"/>
</dbReference>
<keyword evidence="2" id="KW-0813">Transport</keyword>
<evidence type="ECO:0000256" key="6">
    <source>
        <dbReference type="ARBA" id="ARBA00023136"/>
    </source>
</evidence>
<dbReference type="KEGG" id="rtg:NCTC13098_03579"/>
<dbReference type="AlphaFoldDB" id="A0A3P8M3D6"/>
<keyword evidence="5 7" id="KW-1133">Transmembrane helix</keyword>
<dbReference type="PANTHER" id="PTHR42718">
    <property type="entry name" value="MAJOR FACILITATOR SUPERFAMILY MULTIDRUG TRANSPORTER MFSC"/>
    <property type="match status" value="1"/>
</dbReference>
<name>A0A3P8M3D6_RAOTE</name>
<dbReference type="GO" id="GO:0022857">
    <property type="term" value="F:transmembrane transporter activity"/>
    <property type="evidence" value="ECO:0007669"/>
    <property type="project" value="InterPro"/>
</dbReference>
<accession>A0A3P8M3D6</accession>
<dbReference type="GO" id="GO:0016020">
    <property type="term" value="C:membrane"/>
    <property type="evidence" value="ECO:0007669"/>
    <property type="project" value="UniProtKB-SubCell"/>
</dbReference>
<dbReference type="Pfam" id="PF07690">
    <property type="entry name" value="MFS_1"/>
    <property type="match status" value="1"/>
</dbReference>
<evidence type="ECO:0000256" key="2">
    <source>
        <dbReference type="ARBA" id="ARBA00022448"/>
    </source>
</evidence>
<gene>
    <name evidence="9" type="primary">mdtL_1</name>
    <name evidence="9" type="ORF">NCTC13098_03579</name>
</gene>
<feature type="transmembrane region" description="Helical" evidence="7">
    <location>
        <begin position="212"/>
        <end position="236"/>
    </location>
</feature>
<keyword evidence="4 7" id="KW-0812">Transmembrane</keyword>
<feature type="transmembrane region" description="Helical" evidence="7">
    <location>
        <begin position="248"/>
        <end position="266"/>
    </location>
</feature>
<organism evidence="9 10">
    <name type="scientific">Raoultella terrigena</name>
    <name type="common">Klebsiella terrigena</name>
    <dbReference type="NCBI Taxonomy" id="577"/>
    <lineage>
        <taxon>Bacteria</taxon>
        <taxon>Pseudomonadati</taxon>
        <taxon>Pseudomonadota</taxon>
        <taxon>Gammaproteobacteria</taxon>
        <taxon>Enterobacterales</taxon>
        <taxon>Enterobacteriaceae</taxon>
        <taxon>Klebsiella/Raoultella group</taxon>
        <taxon>Raoultella</taxon>
    </lineage>
</organism>
<feature type="transmembrane region" description="Helical" evidence="7">
    <location>
        <begin position="302"/>
        <end position="319"/>
    </location>
</feature>
<dbReference type="InterPro" id="IPR036259">
    <property type="entry name" value="MFS_trans_sf"/>
</dbReference>
<protein>
    <submittedName>
        <fullName evidence="9">Multidrug resistance protein MdtL</fullName>
    </submittedName>
</protein>
<dbReference type="CDD" id="cd17321">
    <property type="entry name" value="MFS_MMR_MDR_like"/>
    <property type="match status" value="1"/>
</dbReference>
<evidence type="ECO:0000313" key="9">
    <source>
        <dbReference type="EMBL" id="VDR27213.1"/>
    </source>
</evidence>
<evidence type="ECO:0000313" key="10">
    <source>
        <dbReference type="Proteomes" id="UP000274346"/>
    </source>
</evidence>
<keyword evidence="3" id="KW-1003">Cell membrane</keyword>
<dbReference type="Proteomes" id="UP000274346">
    <property type="component" value="Chromosome"/>
</dbReference>
<reference evidence="9 10" key="1">
    <citation type="submission" date="2018-12" db="EMBL/GenBank/DDBJ databases">
        <authorList>
            <consortium name="Pathogen Informatics"/>
        </authorList>
    </citation>
    <scope>NUCLEOTIDE SEQUENCE [LARGE SCALE GENOMIC DNA]</scope>
    <source>
        <strain evidence="9 10">NCTC13098</strain>
    </source>
</reference>
<dbReference type="PROSITE" id="PS50850">
    <property type="entry name" value="MFS"/>
    <property type="match status" value="1"/>
</dbReference>
<feature type="transmembrane region" description="Helical" evidence="7">
    <location>
        <begin position="54"/>
        <end position="71"/>
    </location>
</feature>
<evidence type="ECO:0000256" key="7">
    <source>
        <dbReference type="SAM" id="Phobius"/>
    </source>
</evidence>
<feature type="transmembrane region" description="Helical" evidence="7">
    <location>
        <begin position="385"/>
        <end position="404"/>
    </location>
</feature>
<keyword evidence="6 7" id="KW-0472">Membrane</keyword>
<evidence type="ECO:0000256" key="1">
    <source>
        <dbReference type="ARBA" id="ARBA00004651"/>
    </source>
</evidence>
<dbReference type="InterPro" id="IPR020846">
    <property type="entry name" value="MFS_dom"/>
</dbReference>
<evidence type="ECO:0000256" key="3">
    <source>
        <dbReference type="ARBA" id="ARBA00022475"/>
    </source>
</evidence>
<evidence type="ECO:0000256" key="5">
    <source>
        <dbReference type="ARBA" id="ARBA00022989"/>
    </source>
</evidence>
<feature type="transmembrane region" description="Helical" evidence="7">
    <location>
        <begin position="171"/>
        <end position="191"/>
    </location>
</feature>
<evidence type="ECO:0000259" key="8">
    <source>
        <dbReference type="PROSITE" id="PS50850"/>
    </source>
</evidence>
<feature type="transmembrane region" description="Helical" evidence="7">
    <location>
        <begin position="340"/>
        <end position="365"/>
    </location>
</feature>